<dbReference type="Proteomes" id="UP000292120">
    <property type="component" value="Unassembled WGS sequence"/>
</dbReference>
<evidence type="ECO:0000313" key="2">
    <source>
        <dbReference type="EMBL" id="TBO29240.1"/>
    </source>
</evidence>
<dbReference type="RefSeq" id="WP_130968536.1">
    <property type="nucleotide sequence ID" value="NZ_SIXI01000005.1"/>
</dbReference>
<dbReference type="AlphaFoldDB" id="A0A4Q9GWW0"/>
<feature type="transmembrane region" description="Helical" evidence="1">
    <location>
        <begin position="16"/>
        <end position="35"/>
    </location>
</feature>
<dbReference type="PANTHER" id="PTHR31881:SF6">
    <property type="entry name" value="OS09G0494600 PROTEIN"/>
    <property type="match status" value="1"/>
</dbReference>
<keyword evidence="1" id="KW-0472">Membrane</keyword>
<comment type="caution">
    <text evidence="2">The sequence shown here is derived from an EMBL/GenBank/DDBJ whole genome shotgun (WGS) entry which is preliminary data.</text>
</comment>
<name>A0A4Q9GWW0_9BURK</name>
<organism evidence="2 3">
    <name type="scientific">Aquabacterium lacunae</name>
    <dbReference type="NCBI Taxonomy" id="2528630"/>
    <lineage>
        <taxon>Bacteria</taxon>
        <taxon>Pseudomonadati</taxon>
        <taxon>Pseudomonadota</taxon>
        <taxon>Betaproteobacteria</taxon>
        <taxon>Burkholderiales</taxon>
        <taxon>Aquabacterium</taxon>
    </lineage>
</organism>
<accession>A0A4Q9GWW0</accession>
<evidence type="ECO:0000256" key="1">
    <source>
        <dbReference type="SAM" id="Phobius"/>
    </source>
</evidence>
<dbReference type="InterPro" id="IPR006747">
    <property type="entry name" value="DUF599"/>
</dbReference>
<dbReference type="EMBL" id="SIXI01000005">
    <property type="protein sequence ID" value="TBO29240.1"/>
    <property type="molecule type" value="Genomic_DNA"/>
</dbReference>
<feature type="transmembrane region" description="Helical" evidence="1">
    <location>
        <begin position="193"/>
        <end position="221"/>
    </location>
</feature>
<dbReference type="PANTHER" id="PTHR31881">
    <property type="match status" value="1"/>
</dbReference>
<keyword evidence="3" id="KW-1185">Reference proteome</keyword>
<proteinExistence type="predicted"/>
<dbReference type="Pfam" id="PF04654">
    <property type="entry name" value="DUF599"/>
    <property type="match status" value="1"/>
</dbReference>
<keyword evidence="1" id="KW-0812">Transmembrane</keyword>
<feature type="transmembrane region" description="Helical" evidence="1">
    <location>
        <begin position="80"/>
        <end position="98"/>
    </location>
</feature>
<sequence length="265" mass="29417">MDLLLRVWAALPWQDWTALLLFVVGWVAYAAFAAWRAKVERTLLSSTNHYRRLWMYQVTYRDQRIVDAAITQNLASSPSFWASTTILILGGLLAVLGASEKATEIVRDLPFAARTSMLVFDLKVVVMLAVFVYAFFRFTWSMRVYSFGAIMVGAAPNKEIFDQGLADRQEFANRAGQLMGMAAESFADGLRAYYMSFAVIAWFISPEFFALSTLAVLSVLYRREFRSDVSVVLKADAPISASTIAASQATSQAASPASVPSRTQP</sequence>
<evidence type="ECO:0000313" key="3">
    <source>
        <dbReference type="Proteomes" id="UP000292120"/>
    </source>
</evidence>
<keyword evidence="1" id="KW-1133">Transmembrane helix</keyword>
<dbReference type="OrthoDB" id="8524743at2"/>
<protein>
    <submittedName>
        <fullName evidence="2">DUF599 domain-containing protein</fullName>
    </submittedName>
</protein>
<gene>
    <name evidence="2" type="ORF">EYS42_12565</name>
</gene>
<feature type="transmembrane region" description="Helical" evidence="1">
    <location>
        <begin position="118"/>
        <end position="136"/>
    </location>
</feature>
<reference evidence="2 3" key="1">
    <citation type="submission" date="2019-02" db="EMBL/GenBank/DDBJ databases">
        <title>Aquabacterium sp. strain KMB7.</title>
        <authorList>
            <person name="Chen W.-M."/>
        </authorList>
    </citation>
    <scope>NUCLEOTIDE SEQUENCE [LARGE SCALE GENOMIC DNA]</scope>
    <source>
        <strain evidence="2 3">KMB7</strain>
    </source>
</reference>